<proteinExistence type="predicted"/>
<dbReference type="GO" id="GO:0004252">
    <property type="term" value="F:serine-type endopeptidase activity"/>
    <property type="evidence" value="ECO:0007669"/>
    <property type="project" value="InterPro"/>
</dbReference>
<protein>
    <submittedName>
        <fullName evidence="7">Prolyl oligopeptidase family serine peptidase</fullName>
    </submittedName>
</protein>
<dbReference type="PRINTS" id="PR00862">
    <property type="entry name" value="PROLIGOPTASE"/>
</dbReference>
<dbReference type="InterPro" id="IPR002470">
    <property type="entry name" value="Peptidase_S9A"/>
</dbReference>
<sequence length="724" mass="80055">MGTDTDTDLGNDFSFLSTDLVPDWLDDIDGSQALAWARAQSKATVAGVDSLADDTSDRTNLEQRILAALNTDARIAYPVRRGEYLYNFWRDAEHPRGLWRRTSLQSYLAGQEDPQATEWETLIDLDALAKAEGENWVWKGTVCRYPEYDRALILLSRGGADATVVREFDLVNCTFVEDEPFYLPEAKSDVCWLGRDEILVGSDFGPGSLTDSGYPRQVRRWRRGMPSSSADVIFSGHSDDVAVGGWFDATEGFERLFVERAHDFYNSQRFVAAERPGKLATQQNGDFSLQILEVPQDCRTSVHRQWLVLMPRTDFNGIPAGGVAVVELEKWLAGSREVEVIFTPDAHTSFQQLAWTKNFLVLTLLEDVATKLVVLREASWEPVEAFGELPAQATVSVIDTTSERDDEIWLVSTSATQPATLWYGQVGSPLTEVRRAPALFDSEGMETRQHWATSADGTRIPYRITGRFGAEAGAGTGDGTGAETTTDAPTPNPAPTLVHAYGGFEVSLVPQYSAIRGLTWLERGGYFVEANLRGGGEFGPTWHSSVVKTERMRVYEDHQAVLRDLVARGYCTREQLGVRGGSNGGLLTAVCLTSYPELVGAVVSQVPLADMMRYHRLSAGASWMAEYGNPDDPTERAAIAQYSPVQRVVKREQRAYPPALITTSTRDDRVHPAHARSLAWLLEEAGQPVDYHENTEGGHAGAADNSQVAFVEALISTWLWNKLK</sequence>
<dbReference type="Proteomes" id="UP001223646">
    <property type="component" value="Unassembled WGS sequence"/>
</dbReference>
<accession>A0AAW9SX14</accession>
<dbReference type="SUPFAM" id="SSF53474">
    <property type="entry name" value="alpha/beta-Hydrolases"/>
    <property type="match status" value="1"/>
</dbReference>
<keyword evidence="3" id="KW-0720">Serine protease</keyword>
<evidence type="ECO:0000256" key="2">
    <source>
        <dbReference type="ARBA" id="ARBA00022801"/>
    </source>
</evidence>
<reference evidence="7" key="1">
    <citation type="submission" date="2023-05" db="EMBL/GenBank/DDBJ databases">
        <authorList>
            <person name="Du J."/>
        </authorList>
    </citation>
    <scope>NUCLEOTIDE SEQUENCE</scope>
    <source>
        <strain evidence="7">UMB1064</strain>
    </source>
</reference>
<dbReference type="GO" id="GO:0006508">
    <property type="term" value="P:proteolysis"/>
    <property type="evidence" value="ECO:0007669"/>
    <property type="project" value="UniProtKB-KW"/>
</dbReference>
<feature type="domain" description="Peptidase S9A N-terminal" evidence="6">
    <location>
        <begin position="24"/>
        <end position="429"/>
    </location>
</feature>
<evidence type="ECO:0000256" key="1">
    <source>
        <dbReference type="ARBA" id="ARBA00022670"/>
    </source>
</evidence>
<dbReference type="InterPro" id="IPR001375">
    <property type="entry name" value="Peptidase_S9_cat"/>
</dbReference>
<dbReference type="InterPro" id="IPR029058">
    <property type="entry name" value="AB_hydrolase_fold"/>
</dbReference>
<keyword evidence="1" id="KW-0645">Protease</keyword>
<dbReference type="GO" id="GO:0005829">
    <property type="term" value="C:cytosol"/>
    <property type="evidence" value="ECO:0007669"/>
    <property type="project" value="TreeGrafter"/>
</dbReference>
<evidence type="ECO:0000259" key="6">
    <source>
        <dbReference type="Pfam" id="PF02897"/>
    </source>
</evidence>
<reference evidence="7" key="2">
    <citation type="submission" date="2024-05" db="EMBL/GenBank/DDBJ databases">
        <authorList>
            <person name="Wolfe A."/>
        </authorList>
    </citation>
    <scope>NUCLEOTIDE SEQUENCE</scope>
    <source>
        <strain evidence="7">UMB1064</strain>
    </source>
</reference>
<evidence type="ECO:0000259" key="5">
    <source>
        <dbReference type="Pfam" id="PF00326"/>
    </source>
</evidence>
<evidence type="ECO:0000313" key="7">
    <source>
        <dbReference type="EMBL" id="MEO3718034.1"/>
    </source>
</evidence>
<comment type="caution">
    <text evidence="7">The sequence shown here is derived from an EMBL/GenBank/DDBJ whole genome shotgun (WGS) entry which is preliminary data.</text>
</comment>
<dbReference type="SUPFAM" id="SSF50993">
    <property type="entry name" value="Peptidase/esterase 'gauge' domain"/>
    <property type="match status" value="1"/>
</dbReference>
<name>A0AAW9SX14_CORAY</name>
<dbReference type="InterPro" id="IPR023302">
    <property type="entry name" value="Pept_S9A_N"/>
</dbReference>
<organism evidence="7 8">
    <name type="scientific">Corynebacterium amycolatum</name>
    <dbReference type="NCBI Taxonomy" id="43765"/>
    <lineage>
        <taxon>Bacteria</taxon>
        <taxon>Bacillati</taxon>
        <taxon>Actinomycetota</taxon>
        <taxon>Actinomycetes</taxon>
        <taxon>Mycobacteriales</taxon>
        <taxon>Corynebacteriaceae</taxon>
        <taxon>Corynebacterium</taxon>
    </lineage>
</organism>
<dbReference type="Gene3D" id="2.130.10.120">
    <property type="entry name" value="Prolyl oligopeptidase, N-terminal domain"/>
    <property type="match status" value="1"/>
</dbReference>
<feature type="region of interest" description="Disordered" evidence="4">
    <location>
        <begin position="471"/>
        <end position="491"/>
    </location>
</feature>
<dbReference type="PANTHER" id="PTHR42881:SF13">
    <property type="entry name" value="PROLYL ENDOPEPTIDASE"/>
    <property type="match status" value="1"/>
</dbReference>
<evidence type="ECO:0000256" key="3">
    <source>
        <dbReference type="ARBA" id="ARBA00022825"/>
    </source>
</evidence>
<keyword evidence="2" id="KW-0378">Hydrolase</keyword>
<dbReference type="PANTHER" id="PTHR42881">
    <property type="entry name" value="PROLYL ENDOPEPTIDASE"/>
    <property type="match status" value="1"/>
</dbReference>
<evidence type="ECO:0000313" key="8">
    <source>
        <dbReference type="Proteomes" id="UP001223646"/>
    </source>
</evidence>
<dbReference type="InterPro" id="IPR051167">
    <property type="entry name" value="Prolyl_oligopep/macrocyclase"/>
</dbReference>
<dbReference type="Pfam" id="PF02897">
    <property type="entry name" value="Peptidase_S9_N"/>
    <property type="match status" value="1"/>
</dbReference>
<dbReference type="RefSeq" id="WP_284826857.1">
    <property type="nucleotide sequence ID" value="NZ_JASOOY020000034.1"/>
</dbReference>
<dbReference type="GO" id="GO:0070012">
    <property type="term" value="F:oligopeptidase activity"/>
    <property type="evidence" value="ECO:0007669"/>
    <property type="project" value="TreeGrafter"/>
</dbReference>
<dbReference type="EMBL" id="JASOOY020000034">
    <property type="protein sequence ID" value="MEO3718034.1"/>
    <property type="molecule type" value="Genomic_DNA"/>
</dbReference>
<dbReference type="AlphaFoldDB" id="A0AAW9SX14"/>
<evidence type="ECO:0000256" key="4">
    <source>
        <dbReference type="SAM" id="MobiDB-lite"/>
    </source>
</evidence>
<gene>
    <name evidence="7" type="ORF">QP460_010625</name>
</gene>
<dbReference type="Pfam" id="PF00326">
    <property type="entry name" value="Peptidase_S9"/>
    <property type="match status" value="1"/>
</dbReference>
<dbReference type="Gene3D" id="3.40.50.1820">
    <property type="entry name" value="alpha/beta hydrolase"/>
    <property type="match status" value="1"/>
</dbReference>
<feature type="domain" description="Peptidase S9 prolyl oligopeptidase catalytic" evidence="5">
    <location>
        <begin position="519"/>
        <end position="723"/>
    </location>
</feature>